<dbReference type="InterPro" id="IPR000866">
    <property type="entry name" value="AhpC/TSA"/>
</dbReference>
<dbReference type="PANTHER" id="PTHR42852">
    <property type="entry name" value="THIOL:DISULFIDE INTERCHANGE PROTEIN DSBE"/>
    <property type="match status" value="1"/>
</dbReference>
<accession>A0ABN1L7W4</accession>
<evidence type="ECO:0000313" key="2">
    <source>
        <dbReference type="EMBL" id="GAA0818654.1"/>
    </source>
</evidence>
<dbReference type="InterPro" id="IPR050553">
    <property type="entry name" value="Thioredoxin_ResA/DsbE_sf"/>
</dbReference>
<sequence length="146" mass="16170">MLDTDLPVTSLNTPAQHHNESGAIMLSTLNGEPVALQAQGNTTVLYFFAPWCQVCHASIGNLQNLFQHNEDVDVIAIALDYTSNEEVLKFTQRHQLTFPIALGDEKTKQAFAITGYPSYYIVDKDNVITAKSMGYSSELGLYLRSL</sequence>
<dbReference type="Pfam" id="PF00578">
    <property type="entry name" value="AhpC-TSA"/>
    <property type="match status" value="1"/>
</dbReference>
<evidence type="ECO:0000259" key="1">
    <source>
        <dbReference type="PROSITE" id="PS51352"/>
    </source>
</evidence>
<protein>
    <recommendedName>
        <fullName evidence="1">Thioredoxin domain-containing protein</fullName>
    </recommendedName>
</protein>
<reference evidence="2 3" key="1">
    <citation type="journal article" date="2019" name="Int. J. Syst. Evol. Microbiol.">
        <title>The Global Catalogue of Microorganisms (GCM) 10K type strain sequencing project: providing services to taxonomists for standard genome sequencing and annotation.</title>
        <authorList>
            <consortium name="The Broad Institute Genomics Platform"/>
            <consortium name="The Broad Institute Genome Sequencing Center for Infectious Disease"/>
            <person name="Wu L."/>
            <person name="Ma J."/>
        </authorList>
    </citation>
    <scope>NUCLEOTIDE SEQUENCE [LARGE SCALE GENOMIC DNA]</scope>
    <source>
        <strain evidence="2 3">JCM 15608</strain>
    </source>
</reference>
<gene>
    <name evidence="2" type="ORF">GCM10009111_21640</name>
</gene>
<dbReference type="Proteomes" id="UP001500021">
    <property type="component" value="Unassembled WGS sequence"/>
</dbReference>
<dbReference type="InterPro" id="IPR013766">
    <property type="entry name" value="Thioredoxin_domain"/>
</dbReference>
<name>A0ABN1L7W4_9GAMM</name>
<keyword evidence="3" id="KW-1185">Reference proteome</keyword>
<dbReference type="CDD" id="cd02966">
    <property type="entry name" value="TlpA_like_family"/>
    <property type="match status" value="1"/>
</dbReference>
<dbReference type="PROSITE" id="PS51352">
    <property type="entry name" value="THIOREDOXIN_2"/>
    <property type="match status" value="1"/>
</dbReference>
<dbReference type="PANTHER" id="PTHR42852:SF17">
    <property type="entry name" value="THIOREDOXIN-LIKE PROTEIN HI_1115"/>
    <property type="match status" value="1"/>
</dbReference>
<comment type="caution">
    <text evidence="2">The sequence shown here is derived from an EMBL/GenBank/DDBJ whole genome shotgun (WGS) entry which is preliminary data.</text>
</comment>
<organism evidence="2 3">
    <name type="scientific">Colwellia asteriadis</name>
    <dbReference type="NCBI Taxonomy" id="517723"/>
    <lineage>
        <taxon>Bacteria</taxon>
        <taxon>Pseudomonadati</taxon>
        <taxon>Pseudomonadota</taxon>
        <taxon>Gammaproteobacteria</taxon>
        <taxon>Alteromonadales</taxon>
        <taxon>Colwelliaceae</taxon>
        <taxon>Colwellia</taxon>
    </lineage>
</organism>
<proteinExistence type="predicted"/>
<feature type="domain" description="Thioredoxin" evidence="1">
    <location>
        <begin position="1"/>
        <end position="146"/>
    </location>
</feature>
<evidence type="ECO:0000313" key="3">
    <source>
        <dbReference type="Proteomes" id="UP001500021"/>
    </source>
</evidence>
<dbReference type="EMBL" id="BAAAFA010000007">
    <property type="protein sequence ID" value="GAA0818654.1"/>
    <property type="molecule type" value="Genomic_DNA"/>
</dbReference>